<dbReference type="Pfam" id="PF13521">
    <property type="entry name" value="AAA_28"/>
    <property type="match status" value="1"/>
</dbReference>
<dbReference type="RefSeq" id="WP_008377675.1">
    <property type="nucleotide sequence ID" value="NZ_BAOP01000008.1"/>
</dbReference>
<dbReference type="eggNOG" id="COG3172">
    <property type="taxonomic scope" value="Bacteria"/>
</dbReference>
<dbReference type="SUPFAM" id="SSF52374">
    <property type="entry name" value="Nucleotidylyl transferase"/>
    <property type="match status" value="1"/>
</dbReference>
<dbReference type="Pfam" id="PF01467">
    <property type="entry name" value="CTP_transf_like"/>
    <property type="match status" value="1"/>
</dbReference>
<evidence type="ECO:0000313" key="3">
    <source>
        <dbReference type="EMBL" id="GAC79332.1"/>
    </source>
</evidence>
<dbReference type="Proteomes" id="UP000035009">
    <property type="component" value="Unassembled WGS sequence"/>
</dbReference>
<dbReference type="Gene3D" id="3.40.50.300">
    <property type="entry name" value="P-loop containing nucleotide triphosphate hydrolases"/>
    <property type="match status" value="1"/>
</dbReference>
<dbReference type="EMBL" id="BAOP01000008">
    <property type="protein sequence ID" value="GAC79332.1"/>
    <property type="molecule type" value="Genomic_DNA"/>
</dbReference>
<dbReference type="InterPro" id="IPR014729">
    <property type="entry name" value="Rossmann-like_a/b/a_fold"/>
</dbReference>
<dbReference type="GO" id="GO:0003824">
    <property type="term" value="F:catalytic activity"/>
    <property type="evidence" value="ECO:0007669"/>
    <property type="project" value="InterPro"/>
</dbReference>
<evidence type="ECO:0008006" key="5">
    <source>
        <dbReference type="Google" id="ProtNLM"/>
    </source>
</evidence>
<dbReference type="Gene3D" id="3.40.50.620">
    <property type="entry name" value="HUPs"/>
    <property type="match status" value="1"/>
</dbReference>
<dbReference type="NCBIfam" id="TIGR00125">
    <property type="entry name" value="cyt_tran_rel"/>
    <property type="match status" value="1"/>
</dbReference>
<accession>M3UV13</accession>
<feature type="domain" description="NadR/Ttd14 AAA" evidence="2">
    <location>
        <begin position="159"/>
        <end position="341"/>
    </location>
</feature>
<evidence type="ECO:0000313" key="4">
    <source>
        <dbReference type="Proteomes" id="UP000035009"/>
    </source>
</evidence>
<dbReference type="STRING" id="410332.SAMN04488550_4306"/>
<evidence type="ECO:0000259" key="1">
    <source>
        <dbReference type="Pfam" id="PF01467"/>
    </source>
</evidence>
<feature type="domain" description="Cytidyltransferase-like" evidence="1">
    <location>
        <begin position="6"/>
        <end position="63"/>
    </location>
</feature>
<dbReference type="AlphaFoldDB" id="M3UV13"/>
<dbReference type="PANTHER" id="PTHR37512">
    <property type="entry name" value="TRIFUNCTIONAL NAD BIOSYNTHESIS/REGULATOR PROTEIN NADR"/>
    <property type="match status" value="1"/>
</dbReference>
<comment type="caution">
    <text evidence="3">The sequence shown here is derived from an EMBL/GenBank/DDBJ whole genome shotgun (WGS) entry which is preliminary data.</text>
</comment>
<keyword evidence="4" id="KW-1185">Reference proteome</keyword>
<evidence type="ECO:0000259" key="2">
    <source>
        <dbReference type="Pfam" id="PF13521"/>
    </source>
</evidence>
<dbReference type="InterPro" id="IPR038727">
    <property type="entry name" value="NadR/Ttd14_AAA_dom"/>
</dbReference>
<sequence length="371" mass="40600">MTTALVIGKFYPPHNGHLALIEHAARYGRAVVLVMATAQESIPLADRVGWLRQAAAHMPEVTVVGVLDDAPVDYTSSVAWTAHVQAMVVALRVNGMPLPDVVVSSESYGERLAAELGAAADLYDPSRSGVSVSGTAVRADVVGRWEQLPEPVRLGLATRIIVVGAESTGTTTLATGLVDHYRSLPGHHGMRRVEEYGREFTYSLYRQTCDAAARAGRPTPTLDDLHWTTEQFTAIAAEQTRRENDAARAHPLVIADTDAFATMLWERRYVGSHSTGALTAATSELPRRALYLVTDHVGVPFEQDGWRDGEHIRATMHDWFVDELTAAGHSWVLLRGSPAERLDYAIATIDAAWRRACRFDSPEWAEQTVLA</sequence>
<proteinExistence type="predicted"/>
<dbReference type="PANTHER" id="PTHR37512:SF1">
    <property type="entry name" value="NADR_TTD14 AAA DOMAIN-CONTAINING PROTEIN"/>
    <property type="match status" value="1"/>
</dbReference>
<reference evidence="3 4" key="1">
    <citation type="submission" date="2013-02" db="EMBL/GenBank/DDBJ databases">
        <title>Whole genome shotgun sequence of Gordonia malaquae NBRC 108250.</title>
        <authorList>
            <person name="Yoshida I."/>
            <person name="Hosoyama A."/>
            <person name="Tsuchikane K."/>
            <person name="Ando Y."/>
            <person name="Baba S."/>
            <person name="Ohji S."/>
            <person name="Hamada M."/>
            <person name="Tamura T."/>
            <person name="Yamazoe A."/>
            <person name="Yamazaki S."/>
            <person name="Fujita N."/>
        </authorList>
    </citation>
    <scope>NUCLEOTIDE SEQUENCE [LARGE SCALE GENOMIC DNA]</scope>
    <source>
        <strain evidence="3 4">NBRC 108250</strain>
    </source>
</reference>
<dbReference type="OrthoDB" id="3249147at2"/>
<protein>
    <recommendedName>
        <fullName evidence="5">NadR/Ttd14 AAA domain-containing protein</fullName>
    </recommendedName>
</protein>
<name>M3UV13_GORML</name>
<organism evidence="3 4">
    <name type="scientific">Gordonia malaquae NBRC 108250</name>
    <dbReference type="NCBI Taxonomy" id="1223542"/>
    <lineage>
        <taxon>Bacteria</taxon>
        <taxon>Bacillati</taxon>
        <taxon>Actinomycetota</taxon>
        <taxon>Actinomycetes</taxon>
        <taxon>Mycobacteriales</taxon>
        <taxon>Gordoniaceae</taxon>
        <taxon>Gordonia</taxon>
    </lineage>
</organism>
<dbReference type="InterPro" id="IPR027417">
    <property type="entry name" value="P-loop_NTPase"/>
</dbReference>
<dbReference type="InterPro" id="IPR004821">
    <property type="entry name" value="Cyt_trans-like"/>
</dbReference>
<gene>
    <name evidence="3" type="ORF">GM1_008_00940</name>
</gene>
<dbReference type="InterPro" id="IPR052735">
    <property type="entry name" value="NAD_biosynth-regulator"/>
</dbReference>